<proteinExistence type="inferred from homology"/>
<dbReference type="EC" id="2.4.-.-" evidence="6"/>
<accession>A0ABV4U1X4</accession>
<keyword evidence="7" id="KW-1185">Reference proteome</keyword>
<feature type="domain" description="Glycosyltransferase 2-like" evidence="5">
    <location>
        <begin position="7"/>
        <end position="174"/>
    </location>
</feature>
<dbReference type="Proteomes" id="UP001575105">
    <property type="component" value="Unassembled WGS sequence"/>
</dbReference>
<feature type="transmembrane region" description="Helical" evidence="4">
    <location>
        <begin position="246"/>
        <end position="265"/>
    </location>
</feature>
<comment type="similarity">
    <text evidence="1">Belongs to the glycosyltransferase 2 family.</text>
</comment>
<evidence type="ECO:0000313" key="7">
    <source>
        <dbReference type="Proteomes" id="UP001575105"/>
    </source>
</evidence>
<dbReference type="Pfam" id="PF00535">
    <property type="entry name" value="Glycos_transf_2"/>
    <property type="match status" value="1"/>
</dbReference>
<dbReference type="InterPro" id="IPR001173">
    <property type="entry name" value="Glyco_trans_2-like"/>
</dbReference>
<dbReference type="CDD" id="cd04186">
    <property type="entry name" value="GT_2_like_c"/>
    <property type="match status" value="1"/>
</dbReference>
<evidence type="ECO:0000259" key="5">
    <source>
        <dbReference type="Pfam" id="PF00535"/>
    </source>
</evidence>
<protein>
    <submittedName>
        <fullName evidence="6">Glycosyltransferase family 2 protein</fullName>
        <ecNumber evidence="6">2.4.-.-</ecNumber>
    </submittedName>
</protein>
<organism evidence="6 7">
    <name type="scientific">Natronomicrosphaera hydrolytica</name>
    <dbReference type="NCBI Taxonomy" id="3242702"/>
    <lineage>
        <taxon>Bacteria</taxon>
        <taxon>Pseudomonadati</taxon>
        <taxon>Planctomycetota</taxon>
        <taxon>Phycisphaerae</taxon>
        <taxon>Phycisphaerales</taxon>
        <taxon>Phycisphaeraceae</taxon>
        <taxon>Natronomicrosphaera</taxon>
    </lineage>
</organism>
<comment type="caution">
    <text evidence="6">The sequence shown here is derived from an EMBL/GenBank/DDBJ whole genome shotgun (WGS) entry which is preliminary data.</text>
</comment>
<name>A0ABV4U1X4_9BACT</name>
<dbReference type="PANTHER" id="PTHR43179:SF12">
    <property type="entry name" value="GALACTOFURANOSYLTRANSFERASE GLFT2"/>
    <property type="match status" value="1"/>
</dbReference>
<dbReference type="PANTHER" id="PTHR43179">
    <property type="entry name" value="RHAMNOSYLTRANSFERASE WBBL"/>
    <property type="match status" value="1"/>
</dbReference>
<evidence type="ECO:0000313" key="6">
    <source>
        <dbReference type="EMBL" id="MFA9477352.1"/>
    </source>
</evidence>
<dbReference type="Gene3D" id="3.90.550.10">
    <property type="entry name" value="Spore Coat Polysaccharide Biosynthesis Protein SpsA, Chain A"/>
    <property type="match status" value="1"/>
</dbReference>
<keyword evidence="4" id="KW-1133">Transmembrane helix</keyword>
<evidence type="ECO:0000256" key="2">
    <source>
        <dbReference type="ARBA" id="ARBA00022676"/>
    </source>
</evidence>
<dbReference type="InterPro" id="IPR029044">
    <property type="entry name" value="Nucleotide-diphossugar_trans"/>
</dbReference>
<keyword evidence="2 6" id="KW-0328">Glycosyltransferase</keyword>
<dbReference type="SUPFAM" id="SSF53448">
    <property type="entry name" value="Nucleotide-diphospho-sugar transferases"/>
    <property type="match status" value="1"/>
</dbReference>
<sequence length="347" mass="38978">MEGEALTIAVINHNGSDVLKRTLDALQKVTYRPLELLLVDDASTDGSDLWARQAYPSLRVVRMASNAGRPSIVRNRALREARSRYVLLLDHDVCLRPDAPTNLMKAMRLRPGVAATAPRLVYANDPNRLYGDGTNLHYLCISGFNARGQSIEQRPIRTPFPSLAGGNVLFDREVALWLGGYDEDYHFGWGEDAELCLRCRIAGFDVLHVPEAVGSHVERPRGLNRAEAQFYNRYRMMFTIYETRTLLLLAPALIVFEFCLLVLSMSKGTAMMYLRAIRGAIRDAGPITWQRAQVQATRMVGDLDLLEASPLISTGALAESRRVAFASSMLQGMFNRYWQMISRQLEP</sequence>
<evidence type="ECO:0000256" key="3">
    <source>
        <dbReference type="ARBA" id="ARBA00022679"/>
    </source>
</evidence>
<evidence type="ECO:0000256" key="1">
    <source>
        <dbReference type="ARBA" id="ARBA00006739"/>
    </source>
</evidence>
<dbReference type="RefSeq" id="WP_425344277.1">
    <property type="nucleotide sequence ID" value="NZ_JBGUBD010000002.1"/>
</dbReference>
<keyword evidence="4" id="KW-0812">Transmembrane</keyword>
<dbReference type="EMBL" id="JBGUBD010000002">
    <property type="protein sequence ID" value="MFA9477352.1"/>
    <property type="molecule type" value="Genomic_DNA"/>
</dbReference>
<evidence type="ECO:0000256" key="4">
    <source>
        <dbReference type="SAM" id="Phobius"/>
    </source>
</evidence>
<reference evidence="6 7" key="1">
    <citation type="submission" date="2024-08" db="EMBL/GenBank/DDBJ databases">
        <title>Whole-genome sequencing of halo(alkali)philic microorganisms from hypersaline lakes.</title>
        <authorList>
            <person name="Sorokin D.Y."/>
            <person name="Merkel A.Y."/>
            <person name="Messina E."/>
            <person name="Yakimov M."/>
        </authorList>
    </citation>
    <scope>NUCLEOTIDE SEQUENCE [LARGE SCALE GENOMIC DNA]</scope>
    <source>
        <strain evidence="6 7">AB-hyl4</strain>
    </source>
</reference>
<dbReference type="GO" id="GO:0016757">
    <property type="term" value="F:glycosyltransferase activity"/>
    <property type="evidence" value="ECO:0007669"/>
    <property type="project" value="UniProtKB-KW"/>
</dbReference>
<keyword evidence="4" id="KW-0472">Membrane</keyword>
<keyword evidence="3 6" id="KW-0808">Transferase</keyword>
<gene>
    <name evidence="6" type="ORF">ACERK3_03475</name>
</gene>